<keyword evidence="3" id="KW-1185">Reference proteome</keyword>
<dbReference type="InterPro" id="IPR047263">
    <property type="entry name" value="HNL-like_cupin"/>
</dbReference>
<dbReference type="Pfam" id="PF07883">
    <property type="entry name" value="Cupin_2"/>
    <property type="match status" value="1"/>
</dbReference>
<proteinExistence type="predicted"/>
<dbReference type="InterPro" id="IPR013096">
    <property type="entry name" value="Cupin_2"/>
</dbReference>
<name>A0A7T4R3X0_9GAMM</name>
<dbReference type="KEGG" id="snan:I6N98_09185"/>
<evidence type="ECO:0000259" key="1">
    <source>
        <dbReference type="Pfam" id="PF07883"/>
    </source>
</evidence>
<organism evidence="2 3">
    <name type="scientific">Spongiibacter nanhainus</name>
    <dbReference type="NCBI Taxonomy" id="2794344"/>
    <lineage>
        <taxon>Bacteria</taxon>
        <taxon>Pseudomonadati</taxon>
        <taxon>Pseudomonadota</taxon>
        <taxon>Gammaproteobacteria</taxon>
        <taxon>Cellvibrionales</taxon>
        <taxon>Spongiibacteraceae</taxon>
        <taxon>Spongiibacter</taxon>
    </lineage>
</organism>
<dbReference type="RefSeq" id="WP_198571459.1">
    <property type="nucleotide sequence ID" value="NZ_CP066167.1"/>
</dbReference>
<dbReference type="PANTHER" id="PTHR43698:SF1">
    <property type="entry name" value="BLL4564 PROTEIN"/>
    <property type="match status" value="1"/>
</dbReference>
<evidence type="ECO:0000313" key="3">
    <source>
        <dbReference type="Proteomes" id="UP000596063"/>
    </source>
</evidence>
<dbReference type="Gene3D" id="2.60.120.10">
    <property type="entry name" value="Jelly Rolls"/>
    <property type="match status" value="1"/>
</dbReference>
<accession>A0A7T4R3X0</accession>
<dbReference type="InterPro" id="IPR014710">
    <property type="entry name" value="RmlC-like_jellyroll"/>
</dbReference>
<dbReference type="CDD" id="cd02233">
    <property type="entry name" value="cupin_HNL-like"/>
    <property type="match status" value="1"/>
</dbReference>
<reference evidence="2 3" key="1">
    <citation type="submission" date="2020-12" db="EMBL/GenBank/DDBJ databases">
        <authorList>
            <person name="Shan Y."/>
        </authorList>
    </citation>
    <scope>NUCLEOTIDE SEQUENCE [LARGE SCALE GENOMIC DNA]</scope>
    <source>
        <strain evidence="3">csc3.9</strain>
    </source>
</reference>
<protein>
    <submittedName>
        <fullName evidence="2">Cupin domain-containing protein</fullName>
    </submittedName>
</protein>
<dbReference type="SUPFAM" id="SSF51182">
    <property type="entry name" value="RmlC-like cupins"/>
    <property type="match status" value="1"/>
</dbReference>
<dbReference type="AlphaFoldDB" id="A0A7T4R3X0"/>
<gene>
    <name evidence="2" type="ORF">I6N98_09185</name>
</gene>
<dbReference type="InterPro" id="IPR011051">
    <property type="entry name" value="RmlC_Cupin_sf"/>
</dbReference>
<sequence>MILKRNGTQAAISGAADYFTGHVRIDPIHMEVKAPSRITSAVVTFEPGARTNWHSHPLGQLLIVTAGKGWTQCDGEQRVEVNAGDTIWCPPGHKHWHGATANTGMSHIAVQEMLDGKNVDWFEPVTDEQYNGSPQCIP</sequence>
<dbReference type="PANTHER" id="PTHR43698">
    <property type="entry name" value="RIBD C-TERMINAL DOMAIN CONTAINING PROTEIN"/>
    <property type="match status" value="1"/>
</dbReference>
<dbReference type="EMBL" id="CP066167">
    <property type="protein sequence ID" value="QQD19981.1"/>
    <property type="molecule type" value="Genomic_DNA"/>
</dbReference>
<feature type="domain" description="Cupin type-2" evidence="1">
    <location>
        <begin position="42"/>
        <end position="105"/>
    </location>
</feature>
<evidence type="ECO:0000313" key="2">
    <source>
        <dbReference type="EMBL" id="QQD19981.1"/>
    </source>
</evidence>
<dbReference type="Proteomes" id="UP000596063">
    <property type="component" value="Chromosome"/>
</dbReference>